<organism evidence="3 4">
    <name type="scientific">Algimonas porphyrae</name>
    <dbReference type="NCBI Taxonomy" id="1128113"/>
    <lineage>
        <taxon>Bacteria</taxon>
        <taxon>Pseudomonadati</taxon>
        <taxon>Pseudomonadota</taxon>
        <taxon>Alphaproteobacteria</taxon>
        <taxon>Maricaulales</taxon>
        <taxon>Robiginitomaculaceae</taxon>
        <taxon>Algimonas</taxon>
    </lineage>
</organism>
<evidence type="ECO:0000256" key="1">
    <source>
        <dbReference type="SAM" id="Coils"/>
    </source>
</evidence>
<proteinExistence type="predicted"/>
<dbReference type="RefSeq" id="WP_284373851.1">
    <property type="nucleotide sequence ID" value="NZ_BSNJ01000007.1"/>
</dbReference>
<name>A0ABQ5V2Y1_9PROT</name>
<evidence type="ECO:0000256" key="2">
    <source>
        <dbReference type="SAM" id="MobiDB-lite"/>
    </source>
</evidence>
<evidence type="ECO:0000313" key="4">
    <source>
        <dbReference type="Proteomes" id="UP001161390"/>
    </source>
</evidence>
<keyword evidence="1" id="KW-0175">Coiled coil</keyword>
<reference evidence="3" key="1">
    <citation type="journal article" date="2014" name="Int. J. Syst. Evol. Microbiol.">
        <title>Complete genome of a new Firmicutes species belonging to the dominant human colonic microbiota ('Ruminococcus bicirculans') reveals two chromosomes and a selective capacity to utilize plant glucans.</title>
        <authorList>
            <consortium name="NISC Comparative Sequencing Program"/>
            <person name="Wegmann U."/>
            <person name="Louis P."/>
            <person name="Goesmann A."/>
            <person name="Henrissat B."/>
            <person name="Duncan S.H."/>
            <person name="Flint H.J."/>
        </authorList>
    </citation>
    <scope>NUCLEOTIDE SEQUENCE</scope>
    <source>
        <strain evidence="3">NBRC 108216</strain>
    </source>
</reference>
<sequence>MRQNPQTTYAQTRCILTAQLRYRAQAAEAETARIREDAADRIAAAEARADAAEARMAALHKAIKTERADLSAFIESPDWERDLLQLARDRVRAELLNLSQSHKSCHQCGSFGRAFSERFLQAEIDALTCAHDLPHLTPLPPADWAVPMGSVTKQGRGLDNSWHTPEPTPPRRRQAIW</sequence>
<feature type="coiled-coil region" evidence="1">
    <location>
        <begin position="35"/>
        <end position="69"/>
    </location>
</feature>
<keyword evidence="4" id="KW-1185">Reference proteome</keyword>
<protein>
    <submittedName>
        <fullName evidence="3">Uncharacterized protein</fullName>
    </submittedName>
</protein>
<reference evidence="3" key="2">
    <citation type="submission" date="2023-01" db="EMBL/GenBank/DDBJ databases">
        <title>Draft genome sequence of Algimonas porphyrae strain NBRC 108216.</title>
        <authorList>
            <person name="Sun Q."/>
            <person name="Mori K."/>
        </authorList>
    </citation>
    <scope>NUCLEOTIDE SEQUENCE</scope>
    <source>
        <strain evidence="3">NBRC 108216</strain>
    </source>
</reference>
<gene>
    <name evidence="3" type="ORF">GCM10007854_28110</name>
</gene>
<feature type="region of interest" description="Disordered" evidence="2">
    <location>
        <begin position="146"/>
        <end position="177"/>
    </location>
</feature>
<dbReference type="Proteomes" id="UP001161390">
    <property type="component" value="Unassembled WGS sequence"/>
</dbReference>
<dbReference type="EMBL" id="BSNJ01000007">
    <property type="protein sequence ID" value="GLQ21856.1"/>
    <property type="molecule type" value="Genomic_DNA"/>
</dbReference>
<accession>A0ABQ5V2Y1</accession>
<evidence type="ECO:0000313" key="3">
    <source>
        <dbReference type="EMBL" id="GLQ21856.1"/>
    </source>
</evidence>
<comment type="caution">
    <text evidence="3">The sequence shown here is derived from an EMBL/GenBank/DDBJ whole genome shotgun (WGS) entry which is preliminary data.</text>
</comment>